<dbReference type="EMBL" id="JACIFX010000004">
    <property type="protein sequence ID" value="MBB4230020.1"/>
    <property type="molecule type" value="Genomic_DNA"/>
</dbReference>
<keyword evidence="6" id="KW-1185">Reference proteome</keyword>
<proteinExistence type="predicted"/>
<dbReference type="SUPFAM" id="SSF53041">
    <property type="entry name" value="Resolvase-like"/>
    <property type="match status" value="1"/>
</dbReference>
<dbReference type="InterPro" id="IPR006119">
    <property type="entry name" value="Resolv_N"/>
</dbReference>
<accession>A0ABR6IQE4</accession>
<dbReference type="Gene3D" id="3.40.50.1390">
    <property type="entry name" value="Resolvase, N-terminal catalytic domain"/>
    <property type="match status" value="1"/>
</dbReference>
<protein>
    <submittedName>
        <fullName evidence="5">DNA invertase Pin-like site-specific DNA recombinase</fullName>
    </submittedName>
</protein>
<evidence type="ECO:0000256" key="1">
    <source>
        <dbReference type="ARBA" id="ARBA00023125"/>
    </source>
</evidence>
<dbReference type="CDD" id="cd00338">
    <property type="entry name" value="Ser_Recombinase"/>
    <property type="match status" value="1"/>
</dbReference>
<dbReference type="Pfam" id="PF13408">
    <property type="entry name" value="Zn_ribbon_recom"/>
    <property type="match status" value="1"/>
</dbReference>
<dbReference type="InterPro" id="IPR036162">
    <property type="entry name" value="Resolvase-like_N_sf"/>
</dbReference>
<feature type="domain" description="Resolvase/invertase-type recombinase catalytic" evidence="4">
    <location>
        <begin position="1"/>
        <end position="153"/>
    </location>
</feature>
<evidence type="ECO:0000256" key="3">
    <source>
        <dbReference type="SAM" id="Coils"/>
    </source>
</evidence>
<dbReference type="Gene3D" id="3.90.1750.20">
    <property type="entry name" value="Putative Large Serine Recombinase, Chain B, Domain 2"/>
    <property type="match status" value="1"/>
</dbReference>
<evidence type="ECO:0000256" key="2">
    <source>
        <dbReference type="ARBA" id="ARBA00023172"/>
    </source>
</evidence>
<evidence type="ECO:0000313" key="5">
    <source>
        <dbReference type="EMBL" id="MBB4230020.1"/>
    </source>
</evidence>
<dbReference type="InterPro" id="IPR025827">
    <property type="entry name" value="Zn_ribbon_recom_dom"/>
</dbReference>
<dbReference type="PANTHER" id="PTHR30461:SF2">
    <property type="entry name" value="SERINE RECOMBINASE PINE-RELATED"/>
    <property type="match status" value="1"/>
</dbReference>
<dbReference type="InterPro" id="IPR011109">
    <property type="entry name" value="DNA_bind_recombinase_dom"/>
</dbReference>
<keyword evidence="2" id="KW-0233">DNA recombination</keyword>
<dbReference type="Proteomes" id="UP000551353">
    <property type="component" value="Unassembled WGS sequence"/>
</dbReference>
<dbReference type="InterPro" id="IPR038109">
    <property type="entry name" value="DNA_bind_recomb_sf"/>
</dbReference>
<evidence type="ECO:0000313" key="6">
    <source>
        <dbReference type="Proteomes" id="UP000551353"/>
    </source>
</evidence>
<evidence type="ECO:0000259" key="4">
    <source>
        <dbReference type="PROSITE" id="PS51736"/>
    </source>
</evidence>
<keyword evidence="3" id="KW-0175">Coiled coil</keyword>
<dbReference type="SMART" id="SM00857">
    <property type="entry name" value="Resolvase"/>
    <property type="match status" value="1"/>
</dbReference>
<dbReference type="PROSITE" id="PS51736">
    <property type="entry name" value="RECOMBINASES_3"/>
    <property type="match status" value="1"/>
</dbReference>
<dbReference type="InterPro" id="IPR050639">
    <property type="entry name" value="SSR_resolvase"/>
</dbReference>
<feature type="coiled-coil region" evidence="3">
    <location>
        <begin position="370"/>
        <end position="404"/>
    </location>
</feature>
<dbReference type="Pfam" id="PF07508">
    <property type="entry name" value="Recombinase"/>
    <property type="match status" value="1"/>
</dbReference>
<comment type="caution">
    <text evidence="5">The sequence shown here is derived from an EMBL/GenBank/DDBJ whole genome shotgun (WGS) entry which is preliminary data.</text>
</comment>
<organism evidence="5 6">
    <name type="scientific">Rhizobium mongolense</name>
    <dbReference type="NCBI Taxonomy" id="57676"/>
    <lineage>
        <taxon>Bacteria</taxon>
        <taxon>Pseudomonadati</taxon>
        <taxon>Pseudomonadota</taxon>
        <taxon>Alphaproteobacteria</taxon>
        <taxon>Hyphomicrobiales</taxon>
        <taxon>Rhizobiaceae</taxon>
        <taxon>Rhizobium/Agrobacterium group</taxon>
        <taxon>Rhizobium</taxon>
    </lineage>
</organism>
<sequence length="637" mass="72271">MSTQQQLKGDSLRRQLDLSEAYVRQHDLILDHSLQDIGVSAWTGANVKTGALGRFLELVHAGRVARGSFLLVESLDRLSRERVIDALEPFLSILRAGIIVVTLADNQVYSAETVGDNFTQLMMSLAIMARAHEESQIKSQRITKAHQRRRENAVNGIGKFSGQMWGWIDQVEVKPNTYEYQLNKHVNVIQKMFELADAGLGCLKIERELTRLGMNGVKGKPVTQGNISSVLKNEAVIGTYQPTHVVEGKKMPYGDPIKDFLPSAISDELYWRVQRNKRKPVIRGRKGVRFANLFAGIACCGHCGHRLMLSIGGTPKQRFTYVQCSRKYKTRDCNYNKGTLRYDVLEKAILDNVTEFQDNDAFSGNSNEARNNLIEAVVKQEEKIAALDKRRASLRATIEFAETDDDRRELAAQMNLRRREVDEAKDVLLQLQTDLQTFDHRKREATEFADRIKIERLLWTTGSSSEVYRSRSRVSLLIGKTITQISVDFQAKQFIVMIGTERAYLFDKTGALLDKYDARQRGYYHTGTRYFAKEVDATGKQWIIAKRPKAFDENTMVSDIPIRTIGEGANKMIAPDVIEARQDRIEAIKRLPESRPVSPLANPRLNDPDVIAIKAKRAAEKEAFERERAGRKTAQHE</sequence>
<dbReference type="Pfam" id="PF00239">
    <property type="entry name" value="Resolvase"/>
    <property type="match status" value="1"/>
</dbReference>
<name>A0ABR6IQE4_9HYPH</name>
<reference evidence="5 6" key="1">
    <citation type="submission" date="2020-08" db="EMBL/GenBank/DDBJ databases">
        <title>Genomic Encyclopedia of Type Strains, Phase IV (KMG-V): Genome sequencing to study the core and pangenomes of soil and plant-associated prokaryotes.</title>
        <authorList>
            <person name="Whitman W."/>
        </authorList>
    </citation>
    <scope>NUCLEOTIDE SEQUENCE [LARGE SCALE GENOMIC DNA]</scope>
    <source>
        <strain evidence="5 6">SEMIA 4087</strain>
    </source>
</reference>
<gene>
    <name evidence="5" type="ORF">GGD56_003871</name>
</gene>
<dbReference type="PANTHER" id="PTHR30461">
    <property type="entry name" value="DNA-INVERTASE FROM LAMBDOID PROPHAGE"/>
    <property type="match status" value="1"/>
</dbReference>
<keyword evidence="1" id="KW-0238">DNA-binding</keyword>